<evidence type="ECO:0000313" key="2">
    <source>
        <dbReference type="Proteomes" id="UP000694886"/>
    </source>
</evidence>
<reference evidence="2" key="1">
    <citation type="journal article" date="1997" name="Nucleic Acids Res.">
        <title>tRNAscan-SE: a program for improved detection of transfer RNA genes in genomic sequence.</title>
        <authorList>
            <person name="Lowe T.M."/>
            <person name="Eddy S.R."/>
        </authorList>
    </citation>
    <scope>NUCLEOTIDE SEQUENCE [LARGE SCALE GENOMIC DNA]</scope>
    <source>
        <strain evidence="2">r\B97-61/B2</strain>
    </source>
</reference>
<feature type="compositionally biased region" description="Polar residues" evidence="1">
    <location>
        <begin position="42"/>
        <end position="52"/>
    </location>
</feature>
<feature type="compositionally biased region" description="Pro residues" evidence="1">
    <location>
        <begin position="90"/>
        <end position="102"/>
    </location>
</feature>
<dbReference type="Gramene" id="Tc10v2_t009410.1">
    <property type="protein sequence ID" value="Tc10v2_p009410.1"/>
    <property type="gene ID" value="Tc10v2_g009410"/>
</dbReference>
<feature type="compositionally biased region" description="Pro residues" evidence="1">
    <location>
        <begin position="213"/>
        <end position="224"/>
    </location>
</feature>
<feature type="compositionally biased region" description="Polar residues" evidence="1">
    <location>
        <begin position="136"/>
        <end position="146"/>
    </location>
</feature>
<evidence type="ECO:0000313" key="3">
    <source>
        <dbReference type="RefSeq" id="XP_017984331.1"/>
    </source>
</evidence>
<proteinExistence type="predicted"/>
<feature type="compositionally biased region" description="Low complexity" evidence="1">
    <location>
        <begin position="1"/>
        <end position="14"/>
    </location>
</feature>
<reference evidence="3" key="2">
    <citation type="submission" date="2025-08" db="UniProtKB">
        <authorList>
            <consortium name="RefSeq"/>
        </authorList>
    </citation>
    <scope>IDENTIFICATION</scope>
</reference>
<sequence length="239" mass="26130">MVATTWSDSDTSSSNVEEEKVEERANLCLMAKEDASEVEGSTYKTASLALQTEDSRPGIDQPTKAPSLEQNKKESGQGTEVIGSVDENPPSEPQPQPEPQPSLPHFEEVSIMELFYQMVHEEQAEKEAAKEKTKPDTSASAPTTEGQSEKGKANTTTALQVKSKPPGKCIKTMVTKSKFFKRRKSSRLVEKAKPVNISSSQNPVEVFDKSSPEPSPQKSPPQPSPQLESSSTSKCAIWY</sequence>
<feature type="region of interest" description="Disordered" evidence="1">
    <location>
        <begin position="181"/>
        <end position="239"/>
    </location>
</feature>
<evidence type="ECO:0000256" key="1">
    <source>
        <dbReference type="SAM" id="MobiDB-lite"/>
    </source>
</evidence>
<accession>A0AB32X2E5</accession>
<name>A0AB32X2E5_THECC</name>
<feature type="region of interest" description="Disordered" evidence="1">
    <location>
        <begin position="1"/>
        <end position="168"/>
    </location>
</feature>
<gene>
    <name evidence="3" type="primary">LOC108663625</name>
</gene>
<feature type="compositionally biased region" description="Basic and acidic residues" evidence="1">
    <location>
        <begin position="119"/>
        <end position="135"/>
    </location>
</feature>
<dbReference type="KEGG" id="tcc:108663625"/>
<feature type="compositionally biased region" description="Basic and acidic residues" evidence="1">
    <location>
        <begin position="17"/>
        <end position="35"/>
    </location>
</feature>
<dbReference type="AlphaFoldDB" id="A0AB32X2E5"/>
<organism evidence="2 3">
    <name type="scientific">Theobroma cacao</name>
    <name type="common">Cacao</name>
    <name type="synonym">Cocoa</name>
    <dbReference type="NCBI Taxonomy" id="3641"/>
    <lineage>
        <taxon>Eukaryota</taxon>
        <taxon>Viridiplantae</taxon>
        <taxon>Streptophyta</taxon>
        <taxon>Embryophyta</taxon>
        <taxon>Tracheophyta</taxon>
        <taxon>Spermatophyta</taxon>
        <taxon>Magnoliopsida</taxon>
        <taxon>eudicotyledons</taxon>
        <taxon>Gunneridae</taxon>
        <taxon>Pentapetalae</taxon>
        <taxon>rosids</taxon>
        <taxon>malvids</taxon>
        <taxon>Malvales</taxon>
        <taxon>Malvaceae</taxon>
        <taxon>Byttnerioideae</taxon>
        <taxon>Theobroma</taxon>
    </lineage>
</organism>
<dbReference type="RefSeq" id="XP_017984331.1">
    <property type="nucleotide sequence ID" value="XM_018128842.1"/>
</dbReference>
<dbReference type="GeneID" id="108663625"/>
<dbReference type="Proteomes" id="UP000694886">
    <property type="component" value="Chromosome 10"/>
</dbReference>
<feature type="compositionally biased region" description="Low complexity" evidence="1">
    <location>
        <begin position="225"/>
        <end position="239"/>
    </location>
</feature>
<protein>
    <submittedName>
        <fullName evidence="3">Uncharacterized protein</fullName>
    </submittedName>
</protein>